<evidence type="ECO:0000313" key="3">
    <source>
        <dbReference type="EMBL" id="AKN81017.1"/>
    </source>
</evidence>
<proteinExistence type="predicted"/>
<feature type="domain" description="WH2" evidence="2">
    <location>
        <begin position="306"/>
        <end position="324"/>
    </location>
</feature>
<dbReference type="InterPro" id="IPR003124">
    <property type="entry name" value="WH2_dom"/>
</dbReference>
<dbReference type="SMART" id="SM00246">
    <property type="entry name" value="WH2"/>
    <property type="match status" value="2"/>
</dbReference>
<name>A0A126FCA1_9ABAC</name>
<keyword evidence="4" id="KW-1185">Reference proteome</keyword>
<dbReference type="PROSITE" id="PS51082">
    <property type="entry name" value="WH2"/>
    <property type="match status" value="2"/>
</dbReference>
<gene>
    <name evidence="3" type="primary">Orf 1629</name>
</gene>
<organism evidence="3 4">
    <name type="scientific">Lonomia obliqua multiple nucleopolyhedrovirus</name>
    <dbReference type="NCBI Taxonomy" id="134394"/>
    <lineage>
        <taxon>Viruses</taxon>
        <taxon>Viruses incertae sedis</taxon>
        <taxon>Naldaviricetes</taxon>
        <taxon>Lefavirales</taxon>
        <taxon>Baculoviridae</taxon>
        <taxon>Alphabaculovirus</taxon>
        <taxon>Alphabaculovirus lonobliquae</taxon>
        <taxon>Lonomia obliqua nucleopolyhedrovirus</taxon>
    </lineage>
</organism>
<sequence>MNPKNESVRSYLINNSRSNIDINYLLTHMNLSEAQEIQSRIVNNSIYLNREMALKLLKLATAIVDNTATMRHYLNNVNKQLYFSAVDKMKRAMVSIQDFNFRMLLQEKITSLEQRLSDETISDIEITTLIADFYDIYSTKKLESGALTSAFAPVESATFISVMSPPPPRLPSPLPFTAAAADAILDAAVVAAPPDAAITIIDQFPIKQQLANTPPQPIAPPPLPPPLPPPPTTLNTASLPPPPPPPPPPLLAAPAVTPITAVDTSVAMPLDPRQQLLEAITKEGKNRLKPIDQTATAPPPVLIEDPREQMMQQIKSGTVRLKKTNLSSQQQQQLDSKDKQSSSNITANALFNTLTKRRVAAAESSTEASEGGASDGWEDESNLFNKADMHDIEYAKTLFNIFASSKLYARIDVQTKNNTQIILDNVKSLLEKPRTQTKIDEACGLLQTLAQTVSQTTTNVLDLPENAVNANYSLIKRPLFETQRDDFIQSIEDLIFKQRYADAELHLEFALSNLPKDYEFATLLKRVKKCINFQQNKRTESNA</sequence>
<dbReference type="GeneID" id="40526634"/>
<dbReference type="GO" id="GO:0030041">
    <property type="term" value="P:actin filament polymerization"/>
    <property type="evidence" value="ECO:0007669"/>
    <property type="project" value="TreeGrafter"/>
</dbReference>
<accession>A0A126FCA1</accession>
<evidence type="ECO:0000313" key="4">
    <source>
        <dbReference type="Proteomes" id="UP000297030"/>
    </source>
</evidence>
<feature type="region of interest" description="Disordered" evidence="1">
    <location>
        <begin position="211"/>
        <end position="254"/>
    </location>
</feature>
<evidence type="ECO:0000259" key="2">
    <source>
        <dbReference type="PROSITE" id="PS51082"/>
    </source>
</evidence>
<feature type="compositionally biased region" description="Pro residues" evidence="1">
    <location>
        <begin position="239"/>
        <end position="251"/>
    </location>
</feature>
<dbReference type="InterPro" id="IPR051412">
    <property type="entry name" value="Formin_Homology_Diaphanous_sf"/>
</dbReference>
<protein>
    <submittedName>
        <fullName evidence="3">Orf 1629</fullName>
    </submittedName>
</protein>
<feature type="compositionally biased region" description="Pro residues" evidence="1">
    <location>
        <begin position="214"/>
        <end position="232"/>
    </location>
</feature>
<dbReference type="SUPFAM" id="SSF101447">
    <property type="entry name" value="Formin homology 2 domain (FH2 domain)"/>
    <property type="match status" value="1"/>
</dbReference>
<feature type="domain" description="WH2" evidence="2">
    <location>
        <begin position="272"/>
        <end position="291"/>
    </location>
</feature>
<dbReference type="GO" id="GO:0003779">
    <property type="term" value="F:actin binding"/>
    <property type="evidence" value="ECO:0007669"/>
    <property type="project" value="InterPro"/>
</dbReference>
<dbReference type="Proteomes" id="UP000297030">
    <property type="component" value="Segment"/>
</dbReference>
<dbReference type="EMBL" id="KP763670">
    <property type="protein sequence ID" value="AKN81017.1"/>
    <property type="molecule type" value="Genomic_DNA"/>
</dbReference>
<dbReference type="PANTHER" id="PTHR45691:SF6">
    <property type="entry name" value="PROTEIN DIAPHANOUS"/>
    <property type="match status" value="1"/>
</dbReference>
<evidence type="ECO:0000256" key="1">
    <source>
        <dbReference type="SAM" id="MobiDB-lite"/>
    </source>
</evidence>
<dbReference type="RefSeq" id="YP_009666364.1">
    <property type="nucleotide sequence ID" value="NC_043520.1"/>
</dbReference>
<feature type="region of interest" description="Disordered" evidence="1">
    <location>
        <begin position="321"/>
        <end position="343"/>
    </location>
</feature>
<reference evidence="3 4" key="1">
    <citation type="submission" date="2015-02" db="EMBL/GenBank/DDBJ databases">
        <title>Complete genome of a baculovirus isolated from a medical interest larvae: lLonomia obliqua (Lepidoptera: Saturniidae).</title>
        <authorList>
            <person name="Clara A.-S.W."/>
            <person name="Daniel A.-A.M.P."/>
            <person name="Miguel A.S."/>
            <person name="Jhon F.E.A."/>
            <person name="Fabricio M.S."/>
            <person name="Jose W.L.C."/>
            <person name="Bergmann R.M."/>
            <person name="Fernando M.L."/>
        </authorList>
    </citation>
    <scope>NUCLEOTIDE SEQUENCE [LARGE SCALE GENOMIC DNA]</scope>
    <source>
        <strain evidence="3">SP/2000</strain>
    </source>
</reference>
<dbReference type="KEGG" id="vg:40526634"/>
<dbReference type="PANTHER" id="PTHR45691">
    <property type="entry name" value="PROTEIN DIAPHANOUS"/>
    <property type="match status" value="1"/>
</dbReference>